<name>A0A1H9VXJ1_9RHOB</name>
<comment type="similarity">
    <text evidence="1">Belongs to the aldo/keto reductase family.</text>
</comment>
<protein>
    <submittedName>
        <fullName evidence="8">Aldo/keto reductase</fullName>
    </submittedName>
</protein>
<evidence type="ECO:0000313" key="8">
    <source>
        <dbReference type="EMBL" id="SES26476.1"/>
    </source>
</evidence>
<dbReference type="PIRSF" id="PIRSF000097">
    <property type="entry name" value="AKR"/>
    <property type="match status" value="1"/>
</dbReference>
<dbReference type="RefSeq" id="WP_092694884.1">
    <property type="nucleotide sequence ID" value="NZ_FOGU01000008.1"/>
</dbReference>
<proteinExistence type="inferred from homology"/>
<evidence type="ECO:0000256" key="2">
    <source>
        <dbReference type="ARBA" id="ARBA00022857"/>
    </source>
</evidence>
<evidence type="ECO:0000313" key="9">
    <source>
        <dbReference type="Proteomes" id="UP000198885"/>
    </source>
</evidence>
<feature type="site" description="Lowers pKa of active site Tyr" evidence="6">
    <location>
        <position position="72"/>
    </location>
</feature>
<evidence type="ECO:0000256" key="4">
    <source>
        <dbReference type="PIRSR" id="PIRSR000097-1"/>
    </source>
</evidence>
<dbReference type="InterPro" id="IPR036812">
    <property type="entry name" value="NAD(P)_OxRdtase_dom_sf"/>
</dbReference>
<dbReference type="AlphaFoldDB" id="A0A1H9VXJ1"/>
<organism evidence="8 9">
    <name type="scientific">Tranquillimonas rosea</name>
    <dbReference type="NCBI Taxonomy" id="641238"/>
    <lineage>
        <taxon>Bacteria</taxon>
        <taxon>Pseudomonadati</taxon>
        <taxon>Pseudomonadota</taxon>
        <taxon>Alphaproteobacteria</taxon>
        <taxon>Rhodobacterales</taxon>
        <taxon>Roseobacteraceae</taxon>
        <taxon>Tranquillimonas</taxon>
    </lineage>
</organism>
<sequence length="274" mass="29628">MSIKSIGPAGIPSLGLGTFKMEADKTRGLVDAALAEGYRHIDTAQAYENEKEVGQGMRDSDVPRDQVFLTTKILPQDFAADDFRAAAERSLKALDTDYIDLLLLHWPSKEVPLSETLPVMDALIAEGKIRHAGISNFTIALTKEAQGILEAPIAANQVEVHPFLDQTKLLGFLEQQGIPFEAYAPLARGKVIGDPTLTQIAGAHGVSEAEIAVAWVLTKPNAIAIPKTSKKERLASNLHAAEVTLTEDEVRRIDGLASKDGRLISPDSMAPDWD</sequence>
<keyword evidence="3" id="KW-0560">Oxidoreductase</keyword>
<dbReference type="Proteomes" id="UP000198885">
    <property type="component" value="Unassembled WGS sequence"/>
</dbReference>
<evidence type="ECO:0000256" key="1">
    <source>
        <dbReference type="ARBA" id="ARBA00007905"/>
    </source>
</evidence>
<feature type="domain" description="NADP-dependent oxidoreductase" evidence="7">
    <location>
        <begin position="14"/>
        <end position="256"/>
    </location>
</feature>
<dbReference type="EMBL" id="FOGU01000008">
    <property type="protein sequence ID" value="SES26476.1"/>
    <property type="molecule type" value="Genomic_DNA"/>
</dbReference>
<evidence type="ECO:0000256" key="6">
    <source>
        <dbReference type="PIRSR" id="PIRSR000097-3"/>
    </source>
</evidence>
<dbReference type="PANTHER" id="PTHR43827:SF3">
    <property type="entry name" value="NADP-DEPENDENT OXIDOREDUCTASE DOMAIN-CONTAINING PROTEIN"/>
    <property type="match status" value="1"/>
</dbReference>
<keyword evidence="9" id="KW-1185">Reference proteome</keyword>
<dbReference type="PRINTS" id="PR00069">
    <property type="entry name" value="ALDKETRDTASE"/>
</dbReference>
<dbReference type="InterPro" id="IPR020471">
    <property type="entry name" value="AKR"/>
</dbReference>
<dbReference type="SUPFAM" id="SSF51430">
    <property type="entry name" value="NAD(P)-linked oxidoreductase"/>
    <property type="match status" value="1"/>
</dbReference>
<dbReference type="Gene3D" id="3.20.20.100">
    <property type="entry name" value="NADP-dependent oxidoreductase domain"/>
    <property type="match status" value="1"/>
</dbReference>
<dbReference type="Pfam" id="PF00248">
    <property type="entry name" value="Aldo_ket_red"/>
    <property type="match status" value="1"/>
</dbReference>
<evidence type="ECO:0000256" key="3">
    <source>
        <dbReference type="ARBA" id="ARBA00023002"/>
    </source>
</evidence>
<dbReference type="GO" id="GO:1990002">
    <property type="term" value="F:methylglyoxal reductase (NADPH) (acetol producing) activity"/>
    <property type="evidence" value="ECO:0007669"/>
    <property type="project" value="TreeGrafter"/>
</dbReference>
<accession>A0A1H9VXJ1</accession>
<dbReference type="STRING" id="641238.SAMN04490244_108195"/>
<feature type="binding site" evidence="5">
    <location>
        <position position="105"/>
    </location>
    <ligand>
        <name>substrate</name>
    </ligand>
</feature>
<evidence type="ECO:0000259" key="7">
    <source>
        <dbReference type="Pfam" id="PF00248"/>
    </source>
</evidence>
<dbReference type="PANTHER" id="PTHR43827">
    <property type="entry name" value="2,5-DIKETO-D-GLUCONIC ACID REDUCTASE"/>
    <property type="match status" value="1"/>
</dbReference>
<dbReference type="PROSITE" id="PS00798">
    <property type="entry name" value="ALDOKETO_REDUCTASE_1"/>
    <property type="match status" value="1"/>
</dbReference>
<evidence type="ECO:0000256" key="5">
    <source>
        <dbReference type="PIRSR" id="PIRSR000097-2"/>
    </source>
</evidence>
<dbReference type="InterPro" id="IPR018170">
    <property type="entry name" value="Aldo/ket_reductase_CS"/>
</dbReference>
<keyword evidence="2" id="KW-0521">NADP</keyword>
<dbReference type="PROSITE" id="PS00063">
    <property type="entry name" value="ALDOKETO_REDUCTASE_3"/>
    <property type="match status" value="1"/>
</dbReference>
<reference evidence="8 9" key="1">
    <citation type="submission" date="2016-10" db="EMBL/GenBank/DDBJ databases">
        <authorList>
            <person name="de Groot N.N."/>
        </authorList>
    </citation>
    <scope>NUCLEOTIDE SEQUENCE [LARGE SCALE GENOMIC DNA]</scope>
    <source>
        <strain evidence="8 9">DSM 23042</strain>
    </source>
</reference>
<dbReference type="OrthoDB" id="9768793at2"/>
<gene>
    <name evidence="8" type="ORF">SAMN04490244_108195</name>
</gene>
<dbReference type="GO" id="GO:0051596">
    <property type="term" value="P:methylglyoxal catabolic process"/>
    <property type="evidence" value="ECO:0007669"/>
    <property type="project" value="TreeGrafter"/>
</dbReference>
<dbReference type="InterPro" id="IPR023210">
    <property type="entry name" value="NADP_OxRdtase_dom"/>
</dbReference>
<feature type="active site" description="Proton donor" evidence="4">
    <location>
        <position position="47"/>
    </location>
</feature>